<evidence type="ECO:0000259" key="3">
    <source>
        <dbReference type="SMART" id="SM00785"/>
    </source>
</evidence>
<evidence type="ECO:0008006" key="7">
    <source>
        <dbReference type="Google" id="ProtNLM"/>
    </source>
</evidence>
<organism evidence="5">
    <name type="scientific">Picocystis salinarum</name>
    <dbReference type="NCBI Taxonomy" id="88271"/>
    <lineage>
        <taxon>Eukaryota</taxon>
        <taxon>Viridiplantae</taxon>
        <taxon>Chlorophyta</taxon>
        <taxon>Picocystophyceae</taxon>
        <taxon>Picocystales</taxon>
        <taxon>Picocystaceae</taxon>
        <taxon>Picocystis</taxon>
    </lineage>
</organism>
<gene>
    <name evidence="5" type="ORF">PSAL00342_LOCUS1561</name>
    <name evidence="6" type="ORF">PSAL00342_LOCUS1564</name>
</gene>
<accession>A0A6U9Q629</accession>
<evidence type="ECO:0000256" key="1">
    <source>
        <dbReference type="ARBA" id="ARBA00038288"/>
    </source>
</evidence>
<dbReference type="GO" id="GO:0005525">
    <property type="term" value="F:GTP binding"/>
    <property type="evidence" value="ECO:0007669"/>
    <property type="project" value="TreeGrafter"/>
</dbReference>
<dbReference type="InterPro" id="IPR007034">
    <property type="entry name" value="BMS1_TSR1_C"/>
</dbReference>
<name>A0A6U9Q629_9CHLO</name>
<dbReference type="Pfam" id="PF08142">
    <property type="entry name" value="AARP2CN"/>
    <property type="match status" value="1"/>
</dbReference>
<dbReference type="EMBL" id="HBIS01001767">
    <property type="protein sequence ID" value="CAE0607744.1"/>
    <property type="molecule type" value="Transcribed_RNA"/>
</dbReference>
<dbReference type="SMART" id="SM01362">
    <property type="entry name" value="DUF663"/>
    <property type="match status" value="1"/>
</dbReference>
<feature type="region of interest" description="Disordered" evidence="2">
    <location>
        <begin position="1"/>
        <end position="52"/>
    </location>
</feature>
<dbReference type="GO" id="GO:0005634">
    <property type="term" value="C:nucleus"/>
    <property type="evidence" value="ECO:0007669"/>
    <property type="project" value="InterPro"/>
</dbReference>
<dbReference type="AlphaFoldDB" id="A0A6U9Q629"/>
<feature type="region of interest" description="Disordered" evidence="2">
    <location>
        <begin position="264"/>
        <end position="286"/>
    </location>
</feature>
<feature type="domain" description="AARP2CN" evidence="3">
    <location>
        <begin position="356"/>
        <end position="489"/>
    </location>
</feature>
<dbReference type="SMART" id="SM00785">
    <property type="entry name" value="AARP2CN"/>
    <property type="match status" value="1"/>
</dbReference>
<feature type="compositionally biased region" description="Polar residues" evidence="2">
    <location>
        <begin position="273"/>
        <end position="285"/>
    </location>
</feature>
<feature type="compositionally biased region" description="Basic and acidic residues" evidence="2">
    <location>
        <begin position="603"/>
        <end position="624"/>
    </location>
</feature>
<dbReference type="GO" id="GO:0034511">
    <property type="term" value="F:U3 snoRNA binding"/>
    <property type="evidence" value="ECO:0007669"/>
    <property type="project" value="TreeGrafter"/>
</dbReference>
<dbReference type="InterPro" id="IPR012948">
    <property type="entry name" value="AARP2CN"/>
</dbReference>
<evidence type="ECO:0000256" key="2">
    <source>
        <dbReference type="SAM" id="MobiDB-lite"/>
    </source>
</evidence>
<dbReference type="GO" id="GO:0000462">
    <property type="term" value="P:maturation of SSU-rRNA from tricistronic rRNA transcript (SSU-rRNA, 5.8S rRNA, LSU-rRNA)"/>
    <property type="evidence" value="ECO:0007669"/>
    <property type="project" value="TreeGrafter"/>
</dbReference>
<comment type="similarity">
    <text evidence="1">Belongs to the TRAFAC class translation factor GTPase superfamily. Bms1-like GTPase family. TSR1 subfamily.</text>
</comment>
<feature type="domain" description="Ribosome biogenesis protein BMS1/TSR1 C-terminal" evidence="4">
    <location>
        <begin position="625"/>
        <end position="922"/>
    </location>
</feature>
<dbReference type="InterPro" id="IPR039761">
    <property type="entry name" value="Bms1/Tsr1"/>
</dbReference>
<dbReference type="GO" id="GO:0003924">
    <property type="term" value="F:GTPase activity"/>
    <property type="evidence" value="ECO:0007669"/>
    <property type="project" value="TreeGrafter"/>
</dbReference>
<protein>
    <recommendedName>
        <fullName evidence="7">Bms1-type G domain-containing protein</fullName>
    </recommendedName>
</protein>
<dbReference type="PANTHER" id="PTHR12858">
    <property type="entry name" value="RIBOSOME BIOGENESIS PROTEIN"/>
    <property type="match status" value="1"/>
</dbReference>
<reference evidence="5" key="1">
    <citation type="submission" date="2021-01" db="EMBL/GenBank/DDBJ databases">
        <authorList>
            <person name="Corre E."/>
            <person name="Pelletier E."/>
            <person name="Niang G."/>
            <person name="Scheremetjew M."/>
            <person name="Finn R."/>
            <person name="Kale V."/>
            <person name="Holt S."/>
            <person name="Cochrane G."/>
            <person name="Meng A."/>
            <person name="Brown T."/>
            <person name="Cohen L."/>
        </authorList>
    </citation>
    <scope>NUCLEOTIDE SEQUENCE</scope>
    <source>
        <strain evidence="5">CCMP1897</strain>
    </source>
</reference>
<dbReference type="GO" id="GO:0030688">
    <property type="term" value="C:preribosome, small subunit precursor"/>
    <property type="evidence" value="ECO:0007669"/>
    <property type="project" value="TreeGrafter"/>
</dbReference>
<dbReference type="PANTHER" id="PTHR12858:SF1">
    <property type="entry name" value="PRE-RRNA-PROCESSING PROTEIN TSR1 HOMOLOG"/>
    <property type="match status" value="1"/>
</dbReference>
<dbReference type="Pfam" id="PF04950">
    <property type="entry name" value="RIBIOP_C"/>
    <property type="match status" value="1"/>
</dbReference>
<evidence type="ECO:0000313" key="5">
    <source>
        <dbReference type="EMBL" id="CAE0607744.1"/>
    </source>
</evidence>
<dbReference type="EMBL" id="HBIS01001770">
    <property type="protein sequence ID" value="CAE0607747.1"/>
    <property type="molecule type" value="Transcribed_RNA"/>
</dbReference>
<evidence type="ECO:0000313" key="6">
    <source>
        <dbReference type="EMBL" id="CAE0607747.1"/>
    </source>
</evidence>
<feature type="compositionally biased region" description="Low complexity" evidence="2">
    <location>
        <begin position="38"/>
        <end position="48"/>
    </location>
</feature>
<proteinExistence type="inferred from homology"/>
<evidence type="ECO:0000259" key="4">
    <source>
        <dbReference type="SMART" id="SM01362"/>
    </source>
</evidence>
<dbReference type="GO" id="GO:0000479">
    <property type="term" value="P:endonucleolytic cleavage of tricistronic rRNA transcript (SSU-rRNA, 5.8S rRNA, LSU-rRNA)"/>
    <property type="evidence" value="ECO:0007669"/>
    <property type="project" value="TreeGrafter"/>
</dbReference>
<feature type="region of interest" description="Disordered" evidence="2">
    <location>
        <begin position="572"/>
        <end position="624"/>
    </location>
</feature>
<sequence length="933" mass="101817">MHQWTEQAHKRGRKAGPSAREKHKKTKAAPVHANNKNAAQLGKAGAPGKKAKRMQIAQELKNKRRAETIARKRDAAKGAPRVVAMLSMHASLSAEHVLVNVKNACQSTDRAKTEVFGHGLVPEFTSGSSVQSTAQERNVVTALSPVQGAAMNSSTPNIPPLGGSLCSDTELEKSEYMETVLCTAPKTKLTLLPPVHLESSGGVADWLSVAQIADVLVLCLNAEEMVLKPSKTAGLVRNGAEPCIQDEDNDAVMEHDLSANIGADIGQSEQKDNPSSSEPSVSIGENRNVAPGVAHLLSIWRSLGLSASVAAIVGLEELHPRHRARAKASAQRLLQAYCPGDGGANIRIIDADGSEGSAKLARAIAEAATGSRGPAWRSKRPSLLVESARWTDRPNLRAQETYCTAPKDLTGMELEHQDGLKPAIGGQSANGGFNEGASHLGASASTSTPGALILEGYVRNQALSAAQVLHVPKLGDKRIRYVEVLAQAPKLPSNKAQQHTMDLEENTSIIVAPAEQLHSLDQVNLDNEMHDEEDGGRGMGPSSVCKSRKLFLPKGLADIQAAWLSDEDLQEDVGSKWESGSDDDDGKSGFDAMDDEDNAEGLAAERDKPKSLKEQEKDHLAYPDEIDVERGTVIRERFSKYRGLKSFRSSPWDPREGLPDDYSRIFAFESYLRAKKYALEEMDEITRDPTQHHAVLPGSYVRIIVDELDSTKGAAFVDHVTKPGVSPLICWGLLQHECKISLVHYSLTKFAGYQEPVKSKDHLLFFNGVRFFEACPLLSVDSPSADKYKMERFLPNGQPTMASMYAPITFDPVPVVVLKGGEESAHLVASGSGRGADPDRVVLKRVVLTGFPTKVHRNKATVRHMFYCPEDVKYYKPLELWTKYGRRGRIREPLGTHGLMKCAFDGVIQQKDTICTSLYKRVFPRWPEGFRFA</sequence>